<keyword evidence="2" id="KW-0540">Nuclease</keyword>
<accession>R9R4J1</accession>
<reference evidence="2 3" key="1">
    <citation type="journal article" date="2013" name="Virol. J.">
        <title>Whole genome sequencing and comparative genomic analyses of two Vibrio cholerae O139 Bengal-specific Podoviruses to other N4-like phages reveal extensive genetic diversity.</title>
        <authorList>
            <person name="Fouts D.E."/>
            <person name="Klumpp J."/>
            <person name="Bishop-Lilly K.A."/>
            <person name="Rajavel M."/>
            <person name="Willner K.M."/>
            <person name="Butani A."/>
            <person name="Henry M."/>
            <person name="Biswas B."/>
            <person name="Li M."/>
            <person name="Albert M.J."/>
            <person name="Loessner M.J."/>
            <person name="Calendar R."/>
            <person name="Sozhamannan S."/>
        </authorList>
    </citation>
    <scope>NUCLEOTIDE SEQUENCE [LARGE SCALE GENOMIC DNA]</scope>
</reference>
<dbReference type="Gene3D" id="3.90.75.20">
    <property type="match status" value="1"/>
</dbReference>
<dbReference type="Pfam" id="PF07463">
    <property type="entry name" value="NUMOD4"/>
    <property type="match status" value="1"/>
</dbReference>
<gene>
    <name evidence="2" type="ORF">VCO139_0032</name>
</gene>
<dbReference type="InterPro" id="IPR044925">
    <property type="entry name" value="His-Me_finger_sf"/>
</dbReference>
<protein>
    <submittedName>
        <fullName evidence="2">Putative HNH homing endonuclease</fullName>
    </submittedName>
</protein>
<dbReference type="SUPFAM" id="SSF54060">
    <property type="entry name" value="His-Me finger endonucleases"/>
    <property type="match status" value="1"/>
</dbReference>
<keyword evidence="2" id="KW-0378">Hydrolase</keyword>
<evidence type="ECO:0000313" key="3">
    <source>
        <dbReference type="Proteomes" id="UP000014321"/>
    </source>
</evidence>
<dbReference type="GO" id="GO:0004519">
    <property type="term" value="F:endonuclease activity"/>
    <property type="evidence" value="ECO:0007669"/>
    <property type="project" value="UniProtKB-KW"/>
</dbReference>
<keyword evidence="3" id="KW-1185">Reference proteome</keyword>
<evidence type="ECO:0000259" key="1">
    <source>
        <dbReference type="Pfam" id="PF07463"/>
    </source>
</evidence>
<dbReference type="InterPro" id="IPR010902">
    <property type="entry name" value="NUMOD4"/>
</dbReference>
<proteinExistence type="predicted"/>
<organism evidence="2 3">
    <name type="scientific">Vibrio phage VCO139</name>
    <dbReference type="NCBI Taxonomy" id="1283073"/>
    <lineage>
        <taxon>Viruses</taxon>
        <taxon>Duplodnaviria</taxon>
        <taxon>Heunggongvirae</taxon>
        <taxon>Uroviricota</taxon>
        <taxon>Caudoviricetes</taxon>
        <taxon>Schitoviridae</taxon>
        <taxon>Pacinivirus</taxon>
        <taxon>Pacinivirus VCO139</taxon>
    </lineage>
</organism>
<dbReference type="Proteomes" id="UP000014321">
    <property type="component" value="Segment"/>
</dbReference>
<feature type="domain" description="NUMOD4" evidence="1">
    <location>
        <begin position="3"/>
        <end position="51"/>
    </location>
</feature>
<name>R9R4J1_9CAUD</name>
<keyword evidence="2" id="KW-0255">Endonuclease</keyword>
<dbReference type="EMBL" id="KC438283">
    <property type="protein sequence ID" value="AGI61862.1"/>
    <property type="molecule type" value="Genomic_DNA"/>
</dbReference>
<evidence type="ECO:0000313" key="2">
    <source>
        <dbReference type="EMBL" id="AGI61862.1"/>
    </source>
</evidence>
<dbReference type="GO" id="GO:0016788">
    <property type="term" value="F:hydrolase activity, acting on ester bonds"/>
    <property type="evidence" value="ECO:0007669"/>
    <property type="project" value="InterPro"/>
</dbReference>
<sequence length="191" mass="22269">MHEIYLPIPEFENYEVSNFGNVRSTKRTKPILLKPDVTNHQHTQYARVTLSKEGITYRIAVHRLVAKVFIPNPHNKPHVNHIDNNGINNHVSNLEWCTHVENMQHSAKQGRQDLARKLGCEAASAKCELEMNQRFKIEMGDRFIKSETEGNRRYVTYVCKFCRYTYKTRSDLMPIKRHGICNSCAKEQDIV</sequence>